<feature type="transmembrane region" description="Helical" evidence="4">
    <location>
        <begin position="267"/>
        <end position="287"/>
    </location>
</feature>
<dbReference type="InterPro" id="IPR036259">
    <property type="entry name" value="MFS_trans_sf"/>
</dbReference>
<comment type="similarity">
    <text evidence="2">Belongs to the major facilitator superfamily. Monocarboxylate porter (TC 2.A.1.13) family.</text>
</comment>
<dbReference type="AlphaFoldDB" id="F4S1R9"/>
<feature type="transmembrane region" description="Helical" evidence="4">
    <location>
        <begin position="175"/>
        <end position="193"/>
    </location>
</feature>
<dbReference type="GO" id="GO:0016020">
    <property type="term" value="C:membrane"/>
    <property type="evidence" value="ECO:0007669"/>
    <property type="project" value="UniProtKB-SubCell"/>
</dbReference>
<dbReference type="KEGG" id="mlr:MELLADRAFT_92172"/>
<dbReference type="Proteomes" id="UP000001072">
    <property type="component" value="Unassembled WGS sequence"/>
</dbReference>
<evidence type="ECO:0000313" key="5">
    <source>
        <dbReference type="EMBL" id="EGG01458.1"/>
    </source>
</evidence>
<keyword evidence="4" id="KW-1133">Transmembrane helix</keyword>
<feature type="transmembrane region" description="Helical" evidence="4">
    <location>
        <begin position="67"/>
        <end position="90"/>
    </location>
</feature>
<feature type="region of interest" description="Disordered" evidence="3">
    <location>
        <begin position="13"/>
        <end position="50"/>
    </location>
</feature>
<feature type="compositionally biased region" description="Polar residues" evidence="3">
    <location>
        <begin position="28"/>
        <end position="50"/>
    </location>
</feature>
<dbReference type="InterPro" id="IPR050327">
    <property type="entry name" value="Proton-linked_MCT"/>
</dbReference>
<evidence type="ECO:0000256" key="4">
    <source>
        <dbReference type="SAM" id="Phobius"/>
    </source>
</evidence>
<dbReference type="InterPro" id="IPR011701">
    <property type="entry name" value="MFS"/>
</dbReference>
<organism evidence="6">
    <name type="scientific">Melampsora larici-populina (strain 98AG31 / pathotype 3-4-7)</name>
    <name type="common">Poplar leaf rust fungus</name>
    <dbReference type="NCBI Taxonomy" id="747676"/>
    <lineage>
        <taxon>Eukaryota</taxon>
        <taxon>Fungi</taxon>
        <taxon>Dikarya</taxon>
        <taxon>Basidiomycota</taxon>
        <taxon>Pucciniomycotina</taxon>
        <taxon>Pucciniomycetes</taxon>
        <taxon>Pucciniales</taxon>
        <taxon>Melampsoraceae</taxon>
        <taxon>Melampsora</taxon>
    </lineage>
</organism>
<feature type="transmembrane region" description="Helical" evidence="4">
    <location>
        <begin position="343"/>
        <end position="361"/>
    </location>
</feature>
<feature type="transmembrane region" description="Helical" evidence="4">
    <location>
        <begin position="230"/>
        <end position="247"/>
    </location>
</feature>
<dbReference type="PANTHER" id="PTHR11360">
    <property type="entry name" value="MONOCARBOXYLATE TRANSPORTER"/>
    <property type="match status" value="1"/>
</dbReference>
<evidence type="ECO:0000256" key="1">
    <source>
        <dbReference type="ARBA" id="ARBA00004141"/>
    </source>
</evidence>
<proteinExistence type="inferred from homology"/>
<feature type="transmembrane region" description="Helical" evidence="4">
    <location>
        <begin position="123"/>
        <end position="147"/>
    </location>
</feature>
<name>F4S1R9_MELLP</name>
<dbReference type="EMBL" id="GL883138">
    <property type="protein sequence ID" value="EGG01458.1"/>
    <property type="molecule type" value="Genomic_DNA"/>
</dbReference>
<dbReference type="PANTHER" id="PTHR11360:SF287">
    <property type="entry name" value="MFS MONOCARBOXYLATE TRANSPORTER"/>
    <property type="match status" value="1"/>
</dbReference>
<evidence type="ECO:0000256" key="3">
    <source>
        <dbReference type="SAM" id="MobiDB-lite"/>
    </source>
</evidence>
<feature type="transmembrane region" description="Helical" evidence="4">
    <location>
        <begin position="294"/>
        <end position="313"/>
    </location>
</feature>
<keyword evidence="4" id="KW-0812">Transmembrane</keyword>
<gene>
    <name evidence="5" type="ORF">MELLADRAFT_92172</name>
</gene>
<comment type="subcellular location">
    <subcellularLocation>
        <location evidence="1">Membrane</location>
        <topology evidence="1">Multi-pass membrane protein</topology>
    </subcellularLocation>
</comment>
<dbReference type="RefSeq" id="XP_007415308.1">
    <property type="nucleotide sequence ID" value="XM_007415246.1"/>
</dbReference>
<dbReference type="InParanoid" id="F4S1R9"/>
<dbReference type="GO" id="GO:0022857">
    <property type="term" value="F:transmembrane transporter activity"/>
    <property type="evidence" value="ECO:0007669"/>
    <property type="project" value="InterPro"/>
</dbReference>
<feature type="transmembrane region" description="Helical" evidence="4">
    <location>
        <begin position="431"/>
        <end position="451"/>
    </location>
</feature>
<keyword evidence="4" id="KW-0472">Membrane</keyword>
<dbReference type="GeneID" id="18936151"/>
<evidence type="ECO:0000256" key="2">
    <source>
        <dbReference type="ARBA" id="ARBA00006727"/>
    </source>
</evidence>
<dbReference type="OrthoDB" id="2213137at2759"/>
<dbReference type="Pfam" id="PF07690">
    <property type="entry name" value="MFS_1"/>
    <property type="match status" value="1"/>
</dbReference>
<dbReference type="SUPFAM" id="SSF103473">
    <property type="entry name" value="MFS general substrate transporter"/>
    <property type="match status" value="1"/>
</dbReference>
<keyword evidence="6" id="KW-1185">Reference proteome</keyword>
<feature type="transmembrane region" description="Helical" evidence="4">
    <location>
        <begin position="463"/>
        <end position="484"/>
    </location>
</feature>
<sequence length="549" mass="59990">MLLHSCDRDRCFADQESPTDPKVLPDAQQDSENGLKEQNSGSSFRNGDSDVLESNANGGRVKIRWGAWGYLAGMFILETTIWVGLLILTAGCKKANDGFPSSYGVLLDYYLHTRFADESSANFILPLVGTVNTGLLALLIPIVSAVLNRFPHIKPQTMYFGVGFTTIKIIRKQNLALLSVYGGKLIIFVLLIIQSVHVLLTLGIGYGIGGVAIYYPALTYLPEWFPERPGLANGIVFSGLSIVPWFLRDGRFHKSNSDQRLIRGTSIFLGNGVGGLLFPFIIERLLAKCGITMALAYLTIIITVAVLVSLYLVKPPYPSSRIDRNNDEDIWQTIGDWHALKAGALWLFVAANIFQTFSYFLPSLYLPRLSPTSGTTLLAALNIANIGSRLVFGTLSDHFSTHLIGGATSLVAAISIVFLWGAETFSMNDLIIFSIIFGGTSGSWTSLYFSVIKEWRVDERTTLSIYSIFSATRGIANILSGPISSSLLRKSNLTAPRSGFSSPYSGVIAFCGANMLLTAAIEAVLFASQFKAKRIEKFNTLASHQDTLN</sequence>
<dbReference type="Gene3D" id="1.20.1250.20">
    <property type="entry name" value="MFS general substrate transporter like domains"/>
    <property type="match status" value="1"/>
</dbReference>
<reference evidence="6" key="1">
    <citation type="journal article" date="2011" name="Proc. Natl. Acad. Sci. U.S.A.">
        <title>Obligate biotrophy features unraveled by the genomic analysis of rust fungi.</title>
        <authorList>
            <person name="Duplessis S."/>
            <person name="Cuomo C.A."/>
            <person name="Lin Y.-C."/>
            <person name="Aerts A."/>
            <person name="Tisserant E."/>
            <person name="Veneault-Fourrey C."/>
            <person name="Joly D.L."/>
            <person name="Hacquard S."/>
            <person name="Amselem J."/>
            <person name="Cantarel B.L."/>
            <person name="Chiu R."/>
            <person name="Coutinho P.M."/>
            <person name="Feau N."/>
            <person name="Field M."/>
            <person name="Frey P."/>
            <person name="Gelhaye E."/>
            <person name="Goldberg J."/>
            <person name="Grabherr M.G."/>
            <person name="Kodira C.D."/>
            <person name="Kohler A."/>
            <person name="Kuees U."/>
            <person name="Lindquist E.A."/>
            <person name="Lucas S.M."/>
            <person name="Mago R."/>
            <person name="Mauceli E."/>
            <person name="Morin E."/>
            <person name="Murat C."/>
            <person name="Pangilinan J.L."/>
            <person name="Park R."/>
            <person name="Pearson M."/>
            <person name="Quesneville H."/>
            <person name="Rouhier N."/>
            <person name="Sakthikumar S."/>
            <person name="Salamov A.A."/>
            <person name="Schmutz J."/>
            <person name="Selles B."/>
            <person name="Shapiro H."/>
            <person name="Tanguay P."/>
            <person name="Tuskan G.A."/>
            <person name="Henrissat B."/>
            <person name="Van de Peer Y."/>
            <person name="Rouze P."/>
            <person name="Ellis J.G."/>
            <person name="Dodds P.N."/>
            <person name="Schein J.E."/>
            <person name="Zhong S."/>
            <person name="Hamelin R.C."/>
            <person name="Grigoriev I.V."/>
            <person name="Szabo L.J."/>
            <person name="Martin F."/>
        </authorList>
    </citation>
    <scope>NUCLEOTIDE SEQUENCE [LARGE SCALE GENOMIC DNA]</scope>
    <source>
        <strain evidence="6">98AG31 / pathotype 3-4-7</strain>
    </source>
</reference>
<protein>
    <recommendedName>
        <fullName evidence="7">Major facilitator superfamily (MFS) profile domain-containing protein</fullName>
    </recommendedName>
</protein>
<feature type="transmembrane region" description="Helical" evidence="4">
    <location>
        <begin position="504"/>
        <end position="527"/>
    </location>
</feature>
<evidence type="ECO:0008006" key="7">
    <source>
        <dbReference type="Google" id="ProtNLM"/>
    </source>
</evidence>
<feature type="transmembrane region" description="Helical" evidence="4">
    <location>
        <begin position="199"/>
        <end position="218"/>
    </location>
</feature>
<feature type="transmembrane region" description="Helical" evidence="4">
    <location>
        <begin position="399"/>
        <end position="419"/>
    </location>
</feature>
<dbReference type="HOGENOM" id="CLU_001265_1_2_1"/>
<dbReference type="eggNOG" id="KOG2504">
    <property type="taxonomic scope" value="Eukaryota"/>
</dbReference>
<accession>F4S1R9</accession>
<evidence type="ECO:0000313" key="6">
    <source>
        <dbReference type="Proteomes" id="UP000001072"/>
    </source>
</evidence>
<dbReference type="VEuPathDB" id="FungiDB:MELLADRAFT_92172"/>